<organism evidence="1 2">
    <name type="scientific">Dinghuibacter silviterrae</name>
    <dbReference type="NCBI Taxonomy" id="1539049"/>
    <lineage>
        <taxon>Bacteria</taxon>
        <taxon>Pseudomonadati</taxon>
        <taxon>Bacteroidota</taxon>
        <taxon>Chitinophagia</taxon>
        <taxon>Chitinophagales</taxon>
        <taxon>Chitinophagaceae</taxon>
        <taxon>Dinghuibacter</taxon>
    </lineage>
</organism>
<keyword evidence="2" id="KW-1185">Reference proteome</keyword>
<name>A0A4R8DUL5_9BACT</name>
<dbReference type="RefSeq" id="WP_133994708.1">
    <property type="nucleotide sequence ID" value="NZ_SODV01000001.1"/>
</dbReference>
<gene>
    <name evidence="1" type="ORF">EDB95_3129</name>
</gene>
<dbReference type="EMBL" id="SODV01000001">
    <property type="protein sequence ID" value="TDX02080.1"/>
    <property type="molecule type" value="Genomic_DNA"/>
</dbReference>
<evidence type="ECO:0000313" key="2">
    <source>
        <dbReference type="Proteomes" id="UP000294498"/>
    </source>
</evidence>
<evidence type="ECO:0000313" key="1">
    <source>
        <dbReference type="EMBL" id="TDX02080.1"/>
    </source>
</evidence>
<dbReference type="Proteomes" id="UP000294498">
    <property type="component" value="Unassembled WGS sequence"/>
</dbReference>
<dbReference type="OrthoDB" id="678195at2"/>
<proteinExistence type="predicted"/>
<accession>A0A4R8DUL5</accession>
<dbReference type="AlphaFoldDB" id="A0A4R8DUL5"/>
<comment type="caution">
    <text evidence="1">The sequence shown here is derived from an EMBL/GenBank/DDBJ whole genome shotgun (WGS) entry which is preliminary data.</text>
</comment>
<reference evidence="1 2" key="1">
    <citation type="submission" date="2019-03" db="EMBL/GenBank/DDBJ databases">
        <title>Genomic Encyclopedia of Type Strains, Phase IV (KMG-IV): sequencing the most valuable type-strain genomes for metagenomic binning, comparative biology and taxonomic classification.</title>
        <authorList>
            <person name="Goeker M."/>
        </authorList>
    </citation>
    <scope>NUCLEOTIDE SEQUENCE [LARGE SCALE GENOMIC DNA]</scope>
    <source>
        <strain evidence="1 2">DSM 100059</strain>
    </source>
</reference>
<protein>
    <submittedName>
        <fullName evidence="1">Uncharacterized protein</fullName>
    </submittedName>
</protein>
<sequence length="163" mass="19187">MLNPFTRLDARLLQRLLETHHYWFVRQSYPRGKDPFQEGLKAALLLTHYDNINQAQIHFQAIATDPYAFLYETPKPEHLARLHTAAGGVRGYPVFVPILRVPWDPGPGVEHQIRRYVSQKLTWDPRRGDEIRSNLFVQFGEIFITLRYHAHEIKIPFADIERM</sequence>